<dbReference type="AlphaFoldDB" id="A0A8E0MA04"/>
<dbReference type="GO" id="GO:0016618">
    <property type="term" value="F:hydroxypyruvate reductase [NAD(P)H] activity"/>
    <property type="evidence" value="ECO:0007669"/>
    <property type="project" value="TreeGrafter"/>
</dbReference>
<dbReference type="Pfam" id="PF02826">
    <property type="entry name" value="2-Hacid_dh_C"/>
    <property type="match status" value="1"/>
</dbReference>
<sequence>MATMKPTAYLINAARGPLIDETALLQQLQAHKLAGAALDVYEAEPHVSSGLKALDNVVLTPHIGNATVEARDAMAKIVTDNTLAILAGKQPEYIVNA</sequence>
<dbReference type="InterPro" id="IPR050223">
    <property type="entry name" value="D-isomer_2-hydroxyacid_DH"/>
</dbReference>
<feature type="domain" description="D-isomer specific 2-hydroxyacid dehydrogenase NAD-binding" evidence="3">
    <location>
        <begin position="1"/>
        <end position="64"/>
    </location>
</feature>
<dbReference type="SUPFAM" id="SSF51735">
    <property type="entry name" value="NAD(P)-binding Rossmann-fold domains"/>
    <property type="match status" value="1"/>
</dbReference>
<dbReference type="GO" id="GO:0005829">
    <property type="term" value="C:cytosol"/>
    <property type="evidence" value="ECO:0007669"/>
    <property type="project" value="TreeGrafter"/>
</dbReference>
<dbReference type="PANTHER" id="PTHR10996:SF178">
    <property type="entry name" value="2-HYDROXYACID DEHYDROGENASE YGL185C-RELATED"/>
    <property type="match status" value="1"/>
</dbReference>
<protein>
    <submittedName>
        <fullName evidence="4">2-hydroxyacid dehydrogenase</fullName>
    </submittedName>
</protein>
<evidence type="ECO:0000259" key="3">
    <source>
        <dbReference type="Pfam" id="PF02826"/>
    </source>
</evidence>
<dbReference type="Proteomes" id="UP000014249">
    <property type="component" value="Unassembled WGS sequence"/>
</dbReference>
<dbReference type="PANTHER" id="PTHR10996">
    <property type="entry name" value="2-HYDROXYACID DEHYDROGENASE-RELATED"/>
    <property type="match status" value="1"/>
</dbReference>
<proteinExistence type="predicted"/>
<dbReference type="Gene3D" id="3.40.50.720">
    <property type="entry name" value="NAD(P)-binding Rossmann-like Domain"/>
    <property type="match status" value="2"/>
</dbReference>
<organism evidence="4 5">
    <name type="scientific">Lacticaseibacillus paracasei subsp. paracasei CNCM I-4270</name>
    <dbReference type="NCBI Taxonomy" id="1256202"/>
    <lineage>
        <taxon>Bacteria</taxon>
        <taxon>Bacillati</taxon>
        <taxon>Bacillota</taxon>
        <taxon>Bacilli</taxon>
        <taxon>Lactobacillales</taxon>
        <taxon>Lactobacillaceae</taxon>
        <taxon>Lacticaseibacillus</taxon>
    </lineage>
</organism>
<evidence type="ECO:0000256" key="1">
    <source>
        <dbReference type="ARBA" id="ARBA00023002"/>
    </source>
</evidence>
<dbReference type="GO" id="GO:0051287">
    <property type="term" value="F:NAD binding"/>
    <property type="evidence" value="ECO:0007669"/>
    <property type="project" value="InterPro"/>
</dbReference>
<gene>
    <name evidence="4" type="ORF">Lpp77_10796</name>
</gene>
<dbReference type="GO" id="GO:0030267">
    <property type="term" value="F:glyoxylate reductase (NADPH) activity"/>
    <property type="evidence" value="ECO:0007669"/>
    <property type="project" value="TreeGrafter"/>
</dbReference>
<name>A0A8E0MA04_LACPA</name>
<dbReference type="InterPro" id="IPR006140">
    <property type="entry name" value="D-isomer_DH_NAD-bd"/>
</dbReference>
<dbReference type="PROSITE" id="PS00671">
    <property type="entry name" value="D_2_HYDROXYACID_DH_3"/>
    <property type="match status" value="1"/>
</dbReference>
<dbReference type="InterPro" id="IPR036291">
    <property type="entry name" value="NAD(P)-bd_dom_sf"/>
</dbReference>
<evidence type="ECO:0000313" key="5">
    <source>
        <dbReference type="Proteomes" id="UP000014249"/>
    </source>
</evidence>
<evidence type="ECO:0000313" key="4">
    <source>
        <dbReference type="EMBL" id="EPC52130.1"/>
    </source>
</evidence>
<evidence type="ECO:0000256" key="2">
    <source>
        <dbReference type="ARBA" id="ARBA00023027"/>
    </source>
</evidence>
<dbReference type="EMBL" id="ANJX01000291">
    <property type="protein sequence ID" value="EPC52130.1"/>
    <property type="molecule type" value="Genomic_DNA"/>
</dbReference>
<dbReference type="InterPro" id="IPR029753">
    <property type="entry name" value="D-isomer_DH_CS"/>
</dbReference>
<keyword evidence="1" id="KW-0560">Oxidoreductase</keyword>
<comment type="caution">
    <text evidence="4">The sequence shown here is derived from an EMBL/GenBank/DDBJ whole genome shotgun (WGS) entry which is preliminary data.</text>
</comment>
<reference evidence="4 5" key="1">
    <citation type="journal article" date="2013" name="PLoS ONE">
        <title>Lactobacillus paracasei comparative genomics: towards species pan-genome definition and exploitation of diversity.</title>
        <authorList>
            <person name="Smokvina T."/>
            <person name="Wels M."/>
            <person name="Polka J."/>
            <person name="Chervaux C."/>
            <person name="Brisse S."/>
            <person name="Boekhorst J."/>
            <person name="van Hylckama Vlieg J.E."/>
            <person name="Siezen R.J."/>
        </authorList>
    </citation>
    <scope>NUCLEOTIDE SEQUENCE [LARGE SCALE GENOMIC DNA]</scope>
    <source>
        <strain evidence="4 5">CNCM I-4270</strain>
    </source>
</reference>
<accession>A0A8E0MA04</accession>
<keyword evidence="2" id="KW-0520">NAD</keyword>